<gene>
    <name evidence="3 6" type="primary">fumC</name>
    <name evidence="6" type="ORF">S7S_18480</name>
</gene>
<evidence type="ECO:0000256" key="3">
    <source>
        <dbReference type="HAMAP-Rule" id="MF_00743"/>
    </source>
</evidence>
<keyword evidence="7" id="KW-1185">Reference proteome</keyword>
<dbReference type="PANTHER" id="PTHR42696:SF2">
    <property type="entry name" value="ASPARTATE AMMONIA-LYASE"/>
    <property type="match status" value="1"/>
</dbReference>
<dbReference type="HAMAP" id="MF_00743">
    <property type="entry name" value="FumaraseC"/>
    <property type="match status" value="1"/>
</dbReference>
<evidence type="ECO:0000259" key="5">
    <source>
        <dbReference type="Pfam" id="PF10415"/>
    </source>
</evidence>
<feature type="binding site" evidence="3">
    <location>
        <begin position="133"/>
        <end position="135"/>
    </location>
    <ligand>
        <name>substrate</name>
    </ligand>
</feature>
<dbReference type="InterPro" id="IPR051546">
    <property type="entry name" value="Aspartate_Ammonia-Lyase"/>
</dbReference>
<accession>A0A0B4XUE3</accession>
<feature type="active site" description="Proton donor/acceptor" evidence="3">
    <location>
        <position position="182"/>
    </location>
</feature>
<comment type="subcellular location">
    <subcellularLocation>
        <location evidence="3">Cytoplasm</location>
    </subcellularLocation>
</comment>
<dbReference type="Gene3D" id="1.10.40.30">
    <property type="entry name" value="Fumarase/aspartase (C-terminal domain)"/>
    <property type="match status" value="1"/>
</dbReference>
<evidence type="ECO:0000259" key="4">
    <source>
        <dbReference type="Pfam" id="PF00206"/>
    </source>
</evidence>
<dbReference type="OrthoDB" id="9802809at2"/>
<dbReference type="GO" id="GO:0006106">
    <property type="term" value="P:fumarate metabolic process"/>
    <property type="evidence" value="ECO:0007669"/>
    <property type="project" value="InterPro"/>
</dbReference>
<dbReference type="Proteomes" id="UP000006764">
    <property type="component" value="Chromosome"/>
</dbReference>
<dbReference type="Gene3D" id="1.10.275.10">
    <property type="entry name" value="Fumarase/aspartase (N-terminal domain)"/>
    <property type="match status" value="1"/>
</dbReference>
<dbReference type="InterPro" id="IPR005677">
    <property type="entry name" value="Fum_hydII"/>
</dbReference>
<dbReference type="AlphaFoldDB" id="A0A0B4XUE3"/>
<dbReference type="EMBL" id="CP004387">
    <property type="protein sequence ID" value="AJD50108.1"/>
    <property type="molecule type" value="Genomic_DNA"/>
</dbReference>
<keyword evidence="3" id="KW-0816">Tricarboxylic acid cycle</keyword>
<dbReference type="RefSeq" id="WP_008734426.1">
    <property type="nucleotide sequence ID" value="NZ_CP004387.1"/>
</dbReference>
<dbReference type="InterPro" id="IPR008948">
    <property type="entry name" value="L-Aspartase-like"/>
</dbReference>
<comment type="function">
    <text evidence="3">Involved in the TCA cycle. Catalyzes the stereospecific interconversion of fumarate to L-malate.</text>
</comment>
<dbReference type="GO" id="GO:0004333">
    <property type="term" value="F:fumarate hydratase activity"/>
    <property type="evidence" value="ECO:0007669"/>
    <property type="project" value="UniProtKB-UniRule"/>
</dbReference>
<reference evidence="6 7" key="1">
    <citation type="journal article" date="2012" name="J. Bacteriol.">
        <title>Genome sequence of an alkane-degrading bacterium, Alcanivorax pacificus type strain W11-5, isolated from deep sea sediment.</title>
        <authorList>
            <person name="Lai Q."/>
            <person name="Shao Z."/>
        </authorList>
    </citation>
    <scope>NUCLEOTIDE SEQUENCE [LARGE SCALE GENOMIC DNA]</scope>
    <source>
        <strain evidence="6 7">W11-5</strain>
    </source>
</reference>
<feature type="binding site" evidence="3">
    <location>
        <position position="181"/>
    </location>
    <ligand>
        <name>substrate</name>
    </ligand>
</feature>
<evidence type="ECO:0000313" key="6">
    <source>
        <dbReference type="EMBL" id="AJD50108.1"/>
    </source>
</evidence>
<comment type="catalytic activity">
    <reaction evidence="3">
        <text>(S)-malate = fumarate + H2O</text>
        <dbReference type="Rhea" id="RHEA:12460"/>
        <dbReference type="ChEBI" id="CHEBI:15377"/>
        <dbReference type="ChEBI" id="CHEBI:15589"/>
        <dbReference type="ChEBI" id="CHEBI:29806"/>
        <dbReference type="EC" id="4.2.1.2"/>
    </reaction>
</comment>
<dbReference type="SUPFAM" id="SSF48557">
    <property type="entry name" value="L-aspartase-like"/>
    <property type="match status" value="1"/>
</dbReference>
<dbReference type="UniPathway" id="UPA00223">
    <property type="reaction ID" value="UER01007"/>
</dbReference>
<dbReference type="KEGG" id="apac:S7S_18480"/>
<dbReference type="FunFam" id="1.20.200.10:FF:000001">
    <property type="entry name" value="Fumarate hydratase, mitochondrial"/>
    <property type="match status" value="1"/>
</dbReference>
<comment type="subunit">
    <text evidence="3">Homotetramer.</text>
</comment>
<proteinExistence type="inferred from homology"/>
<name>A0A0B4XUE3_9GAMM</name>
<feature type="binding site" evidence="3">
    <location>
        <begin position="318"/>
        <end position="320"/>
    </location>
    <ligand>
        <name>substrate</name>
    </ligand>
</feature>
<feature type="domain" description="Fumarate lyase N-terminal" evidence="4">
    <location>
        <begin position="12"/>
        <end position="336"/>
    </location>
</feature>
<evidence type="ECO:0000256" key="1">
    <source>
        <dbReference type="ARBA" id="ARBA00009084"/>
    </source>
</evidence>
<sequence>MTGFRKEHDSLGEVEVPAGALWGAQTQRAVDNFPVSGPMPAAFIAALAQVKWCAAQANAELGLLDEARRDAIQHAAEAIIAGEHPDAFPVDVFQTGSGTSSNMNVNEVISHLCQRQAAAPAVHPNDHVNLGQSSNDSVPTALHLSAVLQVTGALLPAMQHLDQVLAQRAKECEHIVKTGRTHLMDAMPVTLGQELTGWRAQLAFVRDQLRQARDGLLAIPQGGTAVGTGVNAHPQFAALFARHLSQRAGHNFAPMDTAFAGQGAIDRPLALSAALRGYAVALMKISNDLRWMNSGPIHGLAEIYLPAVQPGSSIMPAKVNPVICESACMVSAQVMGLDQANTLAAQSGNFQLNVMLPLMAANLLTMISTLANVTTLLADRAIAGFTVNHQGLAEAVNRNPILVTALNPVIGYEKAAAIAKEAFASGRAVIDVAQEKTDLSREQLEACLDPARLTRGGFPGE</sequence>
<dbReference type="Gene3D" id="1.20.200.10">
    <property type="entry name" value="Fumarase/aspartase (Central domain)"/>
    <property type="match status" value="1"/>
</dbReference>
<dbReference type="GO" id="GO:0006099">
    <property type="term" value="P:tricarboxylic acid cycle"/>
    <property type="evidence" value="ECO:0007669"/>
    <property type="project" value="UniProtKB-UniRule"/>
</dbReference>
<dbReference type="STRING" id="391936.S7S_18480"/>
<dbReference type="EC" id="4.2.1.2" evidence="3"/>
<dbReference type="InterPro" id="IPR022761">
    <property type="entry name" value="Fumarate_lyase_N"/>
</dbReference>
<comment type="pathway">
    <text evidence="3">Carbohydrate metabolism; tricarboxylic acid cycle; (S)-malate from fumarate: step 1/1.</text>
</comment>
<feature type="binding site" evidence="3">
    <location>
        <begin position="97"/>
        <end position="99"/>
    </location>
    <ligand>
        <name>substrate</name>
    </ligand>
</feature>
<feature type="domain" description="Fumarase C C-terminal" evidence="5">
    <location>
        <begin position="402"/>
        <end position="455"/>
    </location>
</feature>
<dbReference type="InterPro" id="IPR020557">
    <property type="entry name" value="Fumarate_lyase_CS"/>
</dbReference>
<dbReference type="HOGENOM" id="CLU_021594_4_1_6"/>
<feature type="active site" evidence="3">
    <location>
        <position position="312"/>
    </location>
</feature>
<dbReference type="Pfam" id="PF10415">
    <property type="entry name" value="FumaraseC_C"/>
    <property type="match status" value="1"/>
</dbReference>
<comment type="miscellaneous">
    <text evidence="3">There are 2 substrate-binding sites: the catalytic A site, and the non-catalytic B site that may play a role in the transfer of substrate or product between the active site and the solvent. Alternatively, the B site may bind allosteric effectors.</text>
</comment>
<protein>
    <recommendedName>
        <fullName evidence="3">Fumarate hydratase class II</fullName>
        <shortName evidence="3">Fumarase C</shortName>
        <ecNumber evidence="3">4.2.1.2</ecNumber>
    </recommendedName>
    <alternativeName>
        <fullName evidence="3">Aerobic fumarase</fullName>
    </alternativeName>
    <alternativeName>
        <fullName evidence="3">Iron-independent fumarase</fullName>
    </alternativeName>
</protein>
<dbReference type="GO" id="GO:0006531">
    <property type="term" value="P:aspartate metabolic process"/>
    <property type="evidence" value="ECO:0007669"/>
    <property type="project" value="TreeGrafter"/>
</dbReference>
<evidence type="ECO:0000256" key="2">
    <source>
        <dbReference type="ARBA" id="ARBA00023239"/>
    </source>
</evidence>
<keyword evidence="2 3" id="KW-0456">Lyase</keyword>
<feature type="binding site" evidence="3">
    <location>
        <position position="313"/>
    </location>
    <ligand>
        <name>substrate</name>
    </ligand>
</feature>
<feature type="site" description="Important for catalytic activity" evidence="3">
    <location>
        <position position="325"/>
    </location>
</feature>
<keyword evidence="3" id="KW-0963">Cytoplasm</keyword>
<feature type="binding site" description="in site B" evidence="3">
    <location>
        <begin position="123"/>
        <end position="126"/>
    </location>
    <ligand>
        <name>substrate</name>
    </ligand>
</feature>
<dbReference type="Pfam" id="PF00206">
    <property type="entry name" value="Lyase_1"/>
    <property type="match status" value="1"/>
</dbReference>
<dbReference type="PANTHER" id="PTHR42696">
    <property type="entry name" value="ASPARTATE AMMONIA-LYASE"/>
    <property type="match status" value="1"/>
</dbReference>
<dbReference type="InterPro" id="IPR024083">
    <property type="entry name" value="Fumarase/histidase_N"/>
</dbReference>
<dbReference type="FunFam" id="1.10.40.30:FF:000002">
    <property type="entry name" value="Fumarate hydratase class II"/>
    <property type="match status" value="1"/>
</dbReference>
<dbReference type="PROSITE" id="PS00163">
    <property type="entry name" value="FUMARATE_LYASES"/>
    <property type="match status" value="1"/>
</dbReference>
<comment type="similarity">
    <text evidence="1 3">Belongs to the class-II fumarase/aspartase family. Fumarase subfamily.</text>
</comment>
<dbReference type="InterPro" id="IPR000362">
    <property type="entry name" value="Fumarate_lyase_fam"/>
</dbReference>
<dbReference type="InterPro" id="IPR018951">
    <property type="entry name" value="Fumarase_C_C"/>
</dbReference>
<dbReference type="GO" id="GO:0005829">
    <property type="term" value="C:cytosol"/>
    <property type="evidence" value="ECO:0007669"/>
    <property type="project" value="TreeGrafter"/>
</dbReference>
<dbReference type="GO" id="GO:0008797">
    <property type="term" value="F:aspartate ammonia-lyase activity"/>
    <property type="evidence" value="ECO:0007669"/>
    <property type="project" value="TreeGrafter"/>
</dbReference>
<dbReference type="FunFam" id="1.10.275.10:FF:000001">
    <property type="entry name" value="Fumarate hydratase, mitochondrial"/>
    <property type="match status" value="1"/>
</dbReference>
<organism evidence="6 7">
    <name type="scientific">Isoalcanivorax pacificus W11-5</name>
    <dbReference type="NCBI Taxonomy" id="391936"/>
    <lineage>
        <taxon>Bacteria</taxon>
        <taxon>Pseudomonadati</taxon>
        <taxon>Pseudomonadota</taxon>
        <taxon>Gammaproteobacteria</taxon>
        <taxon>Oceanospirillales</taxon>
        <taxon>Alcanivoracaceae</taxon>
        <taxon>Isoalcanivorax</taxon>
    </lineage>
</organism>
<evidence type="ECO:0000313" key="7">
    <source>
        <dbReference type="Proteomes" id="UP000006764"/>
    </source>
</evidence>
<dbReference type="PRINTS" id="PR00145">
    <property type="entry name" value="ARGSUCLYASE"/>
</dbReference>
<dbReference type="PRINTS" id="PR00149">
    <property type="entry name" value="FUMRATELYASE"/>
</dbReference>